<name>A0A504Y9R0_FASGI</name>
<protein>
    <submittedName>
        <fullName evidence="1">Uncharacterized protein</fullName>
    </submittedName>
</protein>
<accession>A0A504Y9R0</accession>
<evidence type="ECO:0000313" key="2">
    <source>
        <dbReference type="Proteomes" id="UP000316759"/>
    </source>
</evidence>
<gene>
    <name evidence="1" type="ORF">FGIG_02870</name>
</gene>
<evidence type="ECO:0000313" key="1">
    <source>
        <dbReference type="EMBL" id="TPP57321.1"/>
    </source>
</evidence>
<organism evidence="1 2">
    <name type="scientific">Fasciola gigantica</name>
    <name type="common">Giant liver fluke</name>
    <dbReference type="NCBI Taxonomy" id="46835"/>
    <lineage>
        <taxon>Eukaryota</taxon>
        <taxon>Metazoa</taxon>
        <taxon>Spiralia</taxon>
        <taxon>Lophotrochozoa</taxon>
        <taxon>Platyhelminthes</taxon>
        <taxon>Trematoda</taxon>
        <taxon>Digenea</taxon>
        <taxon>Plagiorchiida</taxon>
        <taxon>Echinostomata</taxon>
        <taxon>Echinostomatoidea</taxon>
        <taxon>Fasciolidae</taxon>
        <taxon>Fasciola</taxon>
    </lineage>
</organism>
<keyword evidence="2" id="KW-1185">Reference proteome</keyword>
<proteinExistence type="predicted"/>
<sequence>MAHTNKLGLYTSCKSCHAAHVLLINSIH</sequence>
<dbReference type="Proteomes" id="UP000316759">
    <property type="component" value="Unassembled WGS sequence"/>
</dbReference>
<dbReference type="AlphaFoldDB" id="A0A504Y9R0"/>
<dbReference type="EMBL" id="SUNJ01013362">
    <property type="protein sequence ID" value="TPP57321.1"/>
    <property type="molecule type" value="Genomic_DNA"/>
</dbReference>
<comment type="caution">
    <text evidence="1">The sequence shown here is derived from an EMBL/GenBank/DDBJ whole genome shotgun (WGS) entry which is preliminary data.</text>
</comment>
<reference evidence="1 2" key="1">
    <citation type="submission" date="2019-04" db="EMBL/GenBank/DDBJ databases">
        <title>Annotation for the trematode Fasciola gigantica.</title>
        <authorList>
            <person name="Choi Y.-J."/>
        </authorList>
    </citation>
    <scope>NUCLEOTIDE SEQUENCE [LARGE SCALE GENOMIC DNA]</scope>
    <source>
        <strain evidence="1">Uganda_cow_1</strain>
    </source>
</reference>